<evidence type="ECO:0000313" key="1">
    <source>
        <dbReference type="EMBL" id="KAJ4434806.1"/>
    </source>
</evidence>
<name>A0ABQ8SLZ1_PERAM</name>
<accession>A0ABQ8SLZ1</accession>
<organism evidence="1 2">
    <name type="scientific">Periplaneta americana</name>
    <name type="common">American cockroach</name>
    <name type="synonym">Blatta americana</name>
    <dbReference type="NCBI Taxonomy" id="6978"/>
    <lineage>
        <taxon>Eukaryota</taxon>
        <taxon>Metazoa</taxon>
        <taxon>Ecdysozoa</taxon>
        <taxon>Arthropoda</taxon>
        <taxon>Hexapoda</taxon>
        <taxon>Insecta</taxon>
        <taxon>Pterygota</taxon>
        <taxon>Neoptera</taxon>
        <taxon>Polyneoptera</taxon>
        <taxon>Dictyoptera</taxon>
        <taxon>Blattodea</taxon>
        <taxon>Blattoidea</taxon>
        <taxon>Blattidae</taxon>
        <taxon>Blattinae</taxon>
        <taxon>Periplaneta</taxon>
    </lineage>
</organism>
<evidence type="ECO:0000313" key="2">
    <source>
        <dbReference type="Proteomes" id="UP001148838"/>
    </source>
</evidence>
<proteinExistence type="predicted"/>
<sequence>MTTENDMDLRMRAILEDNVGRKALSAHTGIVGYETSTVFTHKVDTQIENKMRQIYTTKKIRLILRKSGLKRRQWNNNNSSTCLILKGSDEHIQIKDQEYLFKMYAMSPRRLRLLQFKPTVLQDNARCHVDAIVTNLLGREVEIYLVPMETVAYRLVLCCLKELKRCPHLFLILKETVLPSARTSPPWRAYIHVKTDSNATIAFVSVFAFPYNYQYFHLDTSIDTGIDIISLISASVLMSILRWNRNISGRASVDISDCDLGSYAALCR</sequence>
<dbReference type="Proteomes" id="UP001148838">
    <property type="component" value="Unassembled WGS sequence"/>
</dbReference>
<keyword evidence="2" id="KW-1185">Reference proteome</keyword>
<comment type="caution">
    <text evidence="1">The sequence shown here is derived from an EMBL/GenBank/DDBJ whole genome shotgun (WGS) entry which is preliminary data.</text>
</comment>
<protein>
    <submittedName>
        <fullName evidence="1">Uncharacterized protein</fullName>
    </submittedName>
</protein>
<reference evidence="1 2" key="1">
    <citation type="journal article" date="2022" name="Allergy">
        <title>Genome assembly and annotation of Periplaneta americana reveal a comprehensive cockroach allergen profile.</title>
        <authorList>
            <person name="Wang L."/>
            <person name="Xiong Q."/>
            <person name="Saelim N."/>
            <person name="Wang L."/>
            <person name="Nong W."/>
            <person name="Wan A.T."/>
            <person name="Shi M."/>
            <person name="Liu X."/>
            <person name="Cao Q."/>
            <person name="Hui J.H.L."/>
            <person name="Sookrung N."/>
            <person name="Leung T.F."/>
            <person name="Tungtrongchitr A."/>
            <person name="Tsui S.K.W."/>
        </authorList>
    </citation>
    <scope>NUCLEOTIDE SEQUENCE [LARGE SCALE GENOMIC DNA]</scope>
    <source>
        <strain evidence="1">PWHHKU_190912</strain>
    </source>
</reference>
<gene>
    <name evidence="1" type="ORF">ANN_23377</name>
</gene>
<dbReference type="EMBL" id="JAJSOF020000025">
    <property type="protein sequence ID" value="KAJ4434806.1"/>
    <property type="molecule type" value="Genomic_DNA"/>
</dbReference>